<evidence type="ECO:0000313" key="22">
    <source>
        <dbReference type="EMBL" id="EWS79325.1"/>
    </source>
</evidence>
<comment type="similarity">
    <text evidence="17">Belongs to the NnrD/CARKD family.</text>
</comment>
<organism evidence="22 24">
    <name type="scientific">Xylella taiwanensis</name>
    <dbReference type="NCBI Taxonomy" id="1444770"/>
    <lineage>
        <taxon>Bacteria</taxon>
        <taxon>Pseudomonadati</taxon>
        <taxon>Pseudomonadota</taxon>
        <taxon>Gammaproteobacteria</taxon>
        <taxon>Lysobacterales</taxon>
        <taxon>Lysobacteraceae</taxon>
        <taxon>Xylella</taxon>
    </lineage>
</organism>
<dbReference type="RefSeq" id="WP_038269686.1">
    <property type="nucleotide sequence ID" value="NZ_CP053627.1"/>
</dbReference>
<keyword evidence="8 17" id="KW-0521">NADP</keyword>
<evidence type="ECO:0000256" key="13">
    <source>
        <dbReference type="ARBA" id="ARBA00023268"/>
    </source>
</evidence>
<dbReference type="EMBL" id="JDSQ01000001">
    <property type="protein sequence ID" value="EWS79325.1"/>
    <property type="molecule type" value="Genomic_DNA"/>
</dbReference>
<dbReference type="PATRIC" id="fig|1444770.3.peg.84"/>
<feature type="binding site" evidence="17">
    <location>
        <position position="433"/>
    </location>
    <ligand>
        <name>AMP</name>
        <dbReference type="ChEBI" id="CHEBI:456215"/>
    </ligand>
</feature>
<comment type="similarity">
    <text evidence="18">Belongs to the NnrE/AIBP family.</text>
</comment>
<proteinExistence type="inferred from homology"/>
<dbReference type="KEGG" id="xtw:AB672_11630"/>
<dbReference type="PIRSF" id="PIRSF017184">
    <property type="entry name" value="Nnr"/>
    <property type="match status" value="1"/>
</dbReference>
<name>Z9JLN2_9GAMM</name>
<comment type="catalytic activity">
    <reaction evidence="15 17 19">
        <text>(6S)-NADHX + ADP = AMP + phosphate + NADH + H(+)</text>
        <dbReference type="Rhea" id="RHEA:32223"/>
        <dbReference type="ChEBI" id="CHEBI:15378"/>
        <dbReference type="ChEBI" id="CHEBI:43474"/>
        <dbReference type="ChEBI" id="CHEBI:57945"/>
        <dbReference type="ChEBI" id="CHEBI:64074"/>
        <dbReference type="ChEBI" id="CHEBI:456215"/>
        <dbReference type="ChEBI" id="CHEBI:456216"/>
        <dbReference type="EC" id="4.2.1.136"/>
    </reaction>
</comment>
<gene>
    <name evidence="18" type="primary">nnrE</name>
    <name evidence="17" type="synonym">nnrD</name>
    <name evidence="22" type="ORF">AF72_00380</name>
    <name evidence="23" type="ORF">LPH55_04545</name>
</gene>
<keyword evidence="7 17" id="KW-0067">ATP-binding</keyword>
<evidence type="ECO:0000313" key="24">
    <source>
        <dbReference type="Proteomes" id="UP000020406"/>
    </source>
</evidence>
<evidence type="ECO:0000256" key="17">
    <source>
        <dbReference type="HAMAP-Rule" id="MF_01965"/>
    </source>
</evidence>
<feature type="binding site" evidence="17">
    <location>
        <begin position="404"/>
        <end position="408"/>
    </location>
    <ligand>
        <name>AMP</name>
        <dbReference type="ChEBI" id="CHEBI:456215"/>
    </ligand>
</feature>
<dbReference type="SUPFAM" id="SSF53613">
    <property type="entry name" value="Ribokinase-like"/>
    <property type="match status" value="1"/>
</dbReference>
<dbReference type="PROSITE" id="PS51383">
    <property type="entry name" value="YJEF_C_3"/>
    <property type="match status" value="1"/>
</dbReference>
<comment type="caution">
    <text evidence="22">The sequence shown here is derived from an EMBL/GenBank/DDBJ whole genome shotgun (WGS) entry which is preliminary data.</text>
</comment>
<dbReference type="STRING" id="1444770.AF72_00380"/>
<comment type="caution">
    <text evidence="18">Lacks conserved residue(s) required for the propagation of feature annotation.</text>
</comment>
<dbReference type="HAMAP" id="MF_01966">
    <property type="entry name" value="NADHX_epimerase"/>
    <property type="match status" value="1"/>
</dbReference>
<evidence type="ECO:0000256" key="9">
    <source>
        <dbReference type="ARBA" id="ARBA00022958"/>
    </source>
</evidence>
<comment type="catalytic activity">
    <reaction evidence="16 17 19">
        <text>(6S)-NADPHX + ADP = AMP + phosphate + NADPH + H(+)</text>
        <dbReference type="Rhea" id="RHEA:32235"/>
        <dbReference type="ChEBI" id="CHEBI:15378"/>
        <dbReference type="ChEBI" id="CHEBI:43474"/>
        <dbReference type="ChEBI" id="CHEBI:57783"/>
        <dbReference type="ChEBI" id="CHEBI:64076"/>
        <dbReference type="ChEBI" id="CHEBI:456215"/>
        <dbReference type="ChEBI" id="CHEBI:456216"/>
        <dbReference type="EC" id="4.2.1.136"/>
    </reaction>
</comment>
<feature type="domain" description="YjeF N-terminal" evidence="21">
    <location>
        <begin position="13"/>
        <end position="214"/>
    </location>
</feature>
<feature type="binding site" evidence="18">
    <location>
        <begin position="128"/>
        <end position="134"/>
    </location>
    <ligand>
        <name>(6S)-NADPHX</name>
        <dbReference type="ChEBI" id="CHEBI:64076"/>
    </ligand>
</feature>
<reference evidence="23" key="2">
    <citation type="submission" date="2021-11" db="EMBL/GenBank/DDBJ databases">
        <title>Genome sequence of Xylella taiwanensis PLS432.</title>
        <authorList>
            <person name="Weng L.-W."/>
            <person name="Su C.-C."/>
            <person name="Tsai C.-W."/>
            <person name="Kuo C.-H."/>
        </authorList>
    </citation>
    <scope>NUCLEOTIDE SEQUENCE</scope>
    <source>
        <strain evidence="23">PLS432</strain>
    </source>
</reference>
<dbReference type="Pfam" id="PF03853">
    <property type="entry name" value="YjeF_N"/>
    <property type="match status" value="1"/>
</dbReference>
<feature type="binding site" evidence="17">
    <location>
        <position position="367"/>
    </location>
    <ligand>
        <name>(6S)-NADPHX</name>
        <dbReference type="ChEBI" id="CHEBI:64076"/>
    </ligand>
</feature>
<dbReference type="InterPro" id="IPR030677">
    <property type="entry name" value="Nnr"/>
</dbReference>
<dbReference type="GeneID" id="68901950"/>
<comment type="cofactor">
    <cofactor evidence="17">
        <name>Mg(2+)</name>
        <dbReference type="ChEBI" id="CHEBI:18420"/>
    </cofactor>
</comment>
<dbReference type="SUPFAM" id="SSF64153">
    <property type="entry name" value="YjeF N-terminal domain-like"/>
    <property type="match status" value="1"/>
</dbReference>
<dbReference type="Gene3D" id="3.40.50.10260">
    <property type="entry name" value="YjeF N-terminal domain"/>
    <property type="match status" value="1"/>
</dbReference>
<keyword evidence="11 18" id="KW-0413">Isomerase</keyword>
<evidence type="ECO:0000256" key="8">
    <source>
        <dbReference type="ARBA" id="ARBA00022857"/>
    </source>
</evidence>
<comment type="similarity">
    <text evidence="3 19">In the N-terminal section; belongs to the NnrE/AIBP family.</text>
</comment>
<evidence type="ECO:0000256" key="11">
    <source>
        <dbReference type="ARBA" id="ARBA00023235"/>
    </source>
</evidence>
<evidence type="ECO:0000256" key="15">
    <source>
        <dbReference type="ARBA" id="ARBA00048238"/>
    </source>
</evidence>
<feature type="binding site" evidence="17">
    <location>
        <position position="320"/>
    </location>
    <ligand>
        <name>(6S)-NADPHX</name>
        <dbReference type="ChEBI" id="CHEBI:64076"/>
    </ligand>
</feature>
<keyword evidence="6 17" id="KW-0547">Nucleotide-binding</keyword>
<dbReference type="EC" id="5.1.99.6" evidence="19"/>
<dbReference type="PROSITE" id="PS51385">
    <property type="entry name" value="YJEF_N"/>
    <property type="match status" value="1"/>
</dbReference>
<evidence type="ECO:0000256" key="5">
    <source>
        <dbReference type="ARBA" id="ARBA00022723"/>
    </source>
</evidence>
<dbReference type="GO" id="GO:0005524">
    <property type="term" value="F:ATP binding"/>
    <property type="evidence" value="ECO:0007669"/>
    <property type="project" value="UniProtKB-UniRule"/>
</dbReference>
<evidence type="ECO:0000256" key="6">
    <source>
        <dbReference type="ARBA" id="ARBA00022741"/>
    </source>
</evidence>
<dbReference type="GO" id="GO:0110051">
    <property type="term" value="P:metabolite repair"/>
    <property type="evidence" value="ECO:0007669"/>
    <property type="project" value="TreeGrafter"/>
</dbReference>
<dbReference type="Gene3D" id="3.40.1190.20">
    <property type="match status" value="1"/>
</dbReference>
<feature type="domain" description="YjeF C-terminal" evidence="20">
    <location>
        <begin position="224"/>
        <end position="493"/>
    </location>
</feature>
<keyword evidence="22" id="KW-0808">Transferase</keyword>
<dbReference type="OrthoDB" id="9806925at2"/>
<evidence type="ECO:0000256" key="18">
    <source>
        <dbReference type="HAMAP-Rule" id="MF_01966"/>
    </source>
</evidence>
<feature type="binding site" evidence="18">
    <location>
        <begin position="61"/>
        <end position="65"/>
    </location>
    <ligand>
        <name>(6S)-NADPHX</name>
        <dbReference type="ChEBI" id="CHEBI:64076"/>
    </ligand>
</feature>
<evidence type="ECO:0000259" key="21">
    <source>
        <dbReference type="PROSITE" id="PS51385"/>
    </source>
</evidence>
<evidence type="ECO:0000256" key="3">
    <source>
        <dbReference type="ARBA" id="ARBA00006001"/>
    </source>
</evidence>
<evidence type="ECO:0000313" key="25">
    <source>
        <dbReference type="Proteomes" id="UP001430701"/>
    </source>
</evidence>
<feature type="binding site" evidence="18">
    <location>
        <position position="62"/>
    </location>
    <ligand>
        <name>K(+)</name>
        <dbReference type="ChEBI" id="CHEBI:29103"/>
    </ligand>
</feature>
<sequence>MHAPLALYDTVTACTLDAQVTAHLADDGYILMQRAGHAAWELLCQRWPAARHVLIACGPGNNGGDGYVLACLAQRAGWRVKVVHLPGCGPASLLAQRACADYLAAGGQVTLFPCALDAADVLVDALFGIGLNRRLDVPTQGLIDALNAAGRPVLALDVPSGVDAERGAVFGTPIRAHVTLQFIVRHVGLYTGQALESVGERLLAELDVPAALRDSLAPCAEVWAPPILASRWRPRRRNSHKGESGRVLCVGGNWGSGGAIMLSAEAALRSGAGVVQVATREAHVAPLLARCPETMPCGVVGSAELTPLLAAADVVALGPGLGQDLWGQALWSTTLDSGCALVVDADALNLLAAAPRALPSGAILTPHPGEAGRLLGCETAQVQADRRAAAQALAARFAAVVVLKGAGSVIAAPRCLPCLIDAGNPGMAVGGMGDLLTGVIAALRAQGYSAFDAALLGALLHAAAGDRAVCDGGERGLLPSDLLPVLRRLVNQDPAQ</sequence>
<evidence type="ECO:0000256" key="2">
    <source>
        <dbReference type="ARBA" id="ARBA00000909"/>
    </source>
</evidence>
<dbReference type="Proteomes" id="UP001430701">
    <property type="component" value="Unassembled WGS sequence"/>
</dbReference>
<dbReference type="GO" id="GO:0016301">
    <property type="term" value="F:kinase activity"/>
    <property type="evidence" value="ECO:0007669"/>
    <property type="project" value="UniProtKB-KW"/>
</dbReference>
<dbReference type="InterPro" id="IPR004443">
    <property type="entry name" value="YjeF_N_dom"/>
</dbReference>
<feature type="binding site" evidence="18">
    <location>
        <position position="157"/>
    </location>
    <ligand>
        <name>(6S)-NADPHX</name>
        <dbReference type="ChEBI" id="CHEBI:64076"/>
    </ligand>
</feature>
<keyword evidence="10 17" id="KW-0520">NAD</keyword>
<dbReference type="eggNOG" id="COG0063">
    <property type="taxonomic scope" value="Bacteria"/>
</dbReference>
<comment type="function">
    <text evidence="18">Catalyzes the epimerization of the S- and R-forms of NAD(P)HX, a damaged form of NAD(P)H that is a result of enzymatic or heat-dependent hydration. This is a prerequisite for the S-specific NAD(P)H-hydrate dehydratase to allow the repair of both epimers of NAD(P)HX.</text>
</comment>
<feature type="binding site" evidence="17">
    <location>
        <position position="259"/>
    </location>
    <ligand>
        <name>(6S)-NADPHX</name>
        <dbReference type="ChEBI" id="CHEBI:64076"/>
    </ligand>
</feature>
<keyword evidence="5 18" id="KW-0479">Metal-binding</keyword>
<dbReference type="AlphaFoldDB" id="Z9JLN2"/>
<keyword evidence="13" id="KW-0511">Multifunctional enzyme</keyword>
<dbReference type="GO" id="GO:0046496">
    <property type="term" value="P:nicotinamide nucleotide metabolic process"/>
    <property type="evidence" value="ECO:0007669"/>
    <property type="project" value="UniProtKB-UniRule"/>
</dbReference>
<dbReference type="PANTHER" id="PTHR12592">
    <property type="entry name" value="ATP-DEPENDENT (S)-NAD(P)H-HYDRATE DEHYDRATASE FAMILY MEMBER"/>
    <property type="match status" value="1"/>
</dbReference>
<dbReference type="GO" id="GO:0046872">
    <property type="term" value="F:metal ion binding"/>
    <property type="evidence" value="ECO:0007669"/>
    <property type="project" value="UniProtKB-UniRule"/>
</dbReference>
<comment type="function">
    <text evidence="17">Catalyzes the dehydration of the S-form of NAD(P)HX at the expense of ADP, which is converted to AMP. Together with NAD(P)HX epimerase, which catalyzes the epimerization of the S- and R-forms, the enzyme allows the repair of both epimers of NAD(P)HX, a damaged form of NAD(P)H that is a result of enzymatic or heat-dependent hydration.</text>
</comment>
<comment type="function">
    <text evidence="14 19">Bifunctional enzyme that catalyzes the epimerization of the S- and R-forms of NAD(P)HX and the dehydration of the S-form of NAD(P)HX at the expense of ADP, which is converted to AMP. This allows the repair of both epimers of NAD(P)HX, a damaged form of NAD(P)H that is a result of enzymatic or heat-dependent hydration.</text>
</comment>
<dbReference type="InterPro" id="IPR017953">
    <property type="entry name" value="Carbohydrate_kinase_pred_CS"/>
</dbReference>
<reference evidence="22 24" key="1">
    <citation type="journal article" date="2014" name="Genome Announc.">
        <title>Draft Genome Sequence of Xylella fastidiosa Pear Leaf Scorch Strain in Taiwan.</title>
        <authorList>
            <person name="Su C.C."/>
            <person name="Deng W.L."/>
            <person name="Jan F.J."/>
            <person name="Chang C.J."/>
            <person name="Huang H."/>
            <person name="Chen J."/>
        </authorList>
    </citation>
    <scope>NUCLEOTIDE SEQUENCE [LARGE SCALE GENOMIC DNA]</scope>
    <source>
        <strain evidence="22 24">PLS229</strain>
    </source>
</reference>
<evidence type="ECO:0000256" key="1">
    <source>
        <dbReference type="ARBA" id="ARBA00000013"/>
    </source>
</evidence>
<dbReference type="InterPro" id="IPR029056">
    <property type="entry name" value="Ribokinase-like"/>
</dbReference>
<comment type="catalytic activity">
    <reaction evidence="2 18 19">
        <text>(6R)-NADPHX = (6S)-NADPHX</text>
        <dbReference type="Rhea" id="RHEA:32227"/>
        <dbReference type="ChEBI" id="CHEBI:64076"/>
        <dbReference type="ChEBI" id="CHEBI:64077"/>
        <dbReference type="EC" id="5.1.99.6"/>
    </reaction>
</comment>
<evidence type="ECO:0000259" key="20">
    <source>
        <dbReference type="PROSITE" id="PS51383"/>
    </source>
</evidence>
<dbReference type="CDD" id="cd01171">
    <property type="entry name" value="YXKO-related"/>
    <property type="match status" value="1"/>
</dbReference>
<keyword evidence="25" id="KW-1185">Reference proteome</keyword>
<dbReference type="NCBIfam" id="TIGR00197">
    <property type="entry name" value="yjeF_nterm"/>
    <property type="match status" value="1"/>
</dbReference>
<feature type="binding site" evidence="18">
    <location>
        <position position="124"/>
    </location>
    <ligand>
        <name>K(+)</name>
        <dbReference type="ChEBI" id="CHEBI:29103"/>
    </ligand>
</feature>
<evidence type="ECO:0000256" key="12">
    <source>
        <dbReference type="ARBA" id="ARBA00023239"/>
    </source>
</evidence>
<dbReference type="InterPro" id="IPR036652">
    <property type="entry name" value="YjeF_N_dom_sf"/>
</dbReference>
<dbReference type="PROSITE" id="PS01049">
    <property type="entry name" value="YJEF_C_1"/>
    <property type="match status" value="1"/>
</dbReference>
<dbReference type="NCBIfam" id="TIGR00196">
    <property type="entry name" value="yjeF_cterm"/>
    <property type="match status" value="1"/>
</dbReference>
<feature type="binding site" evidence="18">
    <location>
        <position position="160"/>
    </location>
    <ligand>
        <name>K(+)</name>
        <dbReference type="ChEBI" id="CHEBI:29103"/>
    </ligand>
</feature>
<dbReference type="EMBL" id="JAJPPU010000002">
    <property type="protein sequence ID" value="MCD8472755.1"/>
    <property type="molecule type" value="Genomic_DNA"/>
</dbReference>
<evidence type="ECO:0000256" key="16">
    <source>
        <dbReference type="ARBA" id="ARBA00049209"/>
    </source>
</evidence>
<keyword evidence="12 17" id="KW-0456">Lyase</keyword>
<dbReference type="GO" id="GO:0052855">
    <property type="term" value="F:ADP-dependent NAD(P)H-hydrate dehydratase activity"/>
    <property type="evidence" value="ECO:0007669"/>
    <property type="project" value="UniProtKB-UniRule"/>
</dbReference>
<comment type="cofactor">
    <cofactor evidence="18 19">
        <name>K(+)</name>
        <dbReference type="ChEBI" id="CHEBI:29103"/>
    </cofactor>
    <text evidence="18 19">Binds 1 potassium ion per subunit.</text>
</comment>
<evidence type="ECO:0000256" key="10">
    <source>
        <dbReference type="ARBA" id="ARBA00023027"/>
    </source>
</evidence>
<dbReference type="GO" id="GO:0052856">
    <property type="term" value="F:NAD(P)HX epimerase activity"/>
    <property type="evidence" value="ECO:0007669"/>
    <property type="project" value="UniProtKB-UniRule"/>
</dbReference>
<dbReference type="InterPro" id="IPR000631">
    <property type="entry name" value="CARKD"/>
</dbReference>
<dbReference type="EC" id="4.2.1.136" evidence="19"/>
<dbReference type="PANTHER" id="PTHR12592:SF0">
    <property type="entry name" value="ATP-DEPENDENT (S)-NAD(P)H-HYDRATE DEHYDRATASE"/>
    <property type="match status" value="1"/>
</dbReference>
<keyword evidence="22" id="KW-0418">Kinase</keyword>
<keyword evidence="9 18" id="KW-0630">Potassium</keyword>
<evidence type="ECO:0000313" key="23">
    <source>
        <dbReference type="EMBL" id="MCD8472755.1"/>
    </source>
</evidence>
<feature type="binding site" evidence="17">
    <location>
        <position position="434"/>
    </location>
    <ligand>
        <name>(6S)-NADPHX</name>
        <dbReference type="ChEBI" id="CHEBI:64076"/>
    </ligand>
</feature>
<comment type="catalytic activity">
    <reaction evidence="1 18 19">
        <text>(6R)-NADHX = (6S)-NADHX</text>
        <dbReference type="Rhea" id="RHEA:32215"/>
        <dbReference type="ChEBI" id="CHEBI:64074"/>
        <dbReference type="ChEBI" id="CHEBI:64075"/>
        <dbReference type="EC" id="5.1.99.6"/>
    </reaction>
</comment>
<accession>Z9JLN2</accession>
<comment type="subunit">
    <text evidence="17">Homotetramer.</text>
</comment>
<comment type="similarity">
    <text evidence="4 19">In the C-terminal section; belongs to the NnrD/CARKD family.</text>
</comment>
<dbReference type="HAMAP" id="MF_01965">
    <property type="entry name" value="NADHX_dehydratase"/>
    <property type="match status" value="1"/>
</dbReference>
<evidence type="ECO:0000256" key="7">
    <source>
        <dbReference type="ARBA" id="ARBA00022840"/>
    </source>
</evidence>
<dbReference type="Proteomes" id="UP000020406">
    <property type="component" value="Unassembled WGS sequence"/>
</dbReference>
<evidence type="ECO:0000256" key="4">
    <source>
        <dbReference type="ARBA" id="ARBA00009524"/>
    </source>
</evidence>
<dbReference type="eggNOG" id="COG0062">
    <property type="taxonomic scope" value="Bacteria"/>
</dbReference>
<evidence type="ECO:0000256" key="19">
    <source>
        <dbReference type="PIRNR" id="PIRNR017184"/>
    </source>
</evidence>
<evidence type="ECO:0000256" key="14">
    <source>
        <dbReference type="ARBA" id="ARBA00025153"/>
    </source>
</evidence>
<protein>
    <recommendedName>
        <fullName evidence="19">Bifunctional NAD(P)H-hydrate repair enzyme</fullName>
    </recommendedName>
    <alternativeName>
        <fullName evidence="19">Nicotinamide nucleotide repair protein</fullName>
    </alternativeName>
    <domain>
        <recommendedName>
            <fullName evidence="19">ADP-dependent (S)-NAD(P)H-hydrate dehydratase</fullName>
            <ecNumber evidence="19">4.2.1.136</ecNumber>
        </recommendedName>
        <alternativeName>
            <fullName evidence="19">ADP-dependent NAD(P)HX dehydratase</fullName>
        </alternativeName>
    </domain>
    <domain>
        <recommendedName>
            <fullName evidence="19">NAD(P)H-hydrate epimerase</fullName>
            <ecNumber evidence="19">5.1.99.6</ecNumber>
        </recommendedName>
    </domain>
</protein>
<dbReference type="Pfam" id="PF01256">
    <property type="entry name" value="Carb_kinase"/>
    <property type="match status" value="1"/>
</dbReference>